<name>A0A3G6JA48_9CORY</name>
<feature type="binding site" evidence="8">
    <location>
        <position position="166"/>
    </location>
    <ligand>
        <name>substrate</name>
    </ligand>
</feature>
<dbReference type="GO" id="GO:0005829">
    <property type="term" value="C:cytosol"/>
    <property type="evidence" value="ECO:0007669"/>
    <property type="project" value="TreeGrafter"/>
</dbReference>
<feature type="active site" evidence="9">
    <location>
        <position position="90"/>
    </location>
</feature>
<dbReference type="HAMAP" id="MF_00197">
    <property type="entry name" value="DAP_epimerase"/>
    <property type="match status" value="1"/>
</dbReference>
<evidence type="ECO:0000256" key="5">
    <source>
        <dbReference type="ARBA" id="ARBA00023154"/>
    </source>
</evidence>
<dbReference type="InterPro" id="IPR018510">
    <property type="entry name" value="DAP_epimerase_AS"/>
</dbReference>
<comment type="catalytic activity">
    <reaction evidence="7 8">
        <text>(2S,6S)-2,6-diaminopimelate = meso-2,6-diaminopimelate</text>
        <dbReference type="Rhea" id="RHEA:15393"/>
        <dbReference type="ChEBI" id="CHEBI:57609"/>
        <dbReference type="ChEBI" id="CHEBI:57791"/>
        <dbReference type="EC" id="5.1.1.7"/>
    </reaction>
</comment>
<dbReference type="Gene3D" id="3.10.310.10">
    <property type="entry name" value="Diaminopimelate Epimerase, Chain A, domain 1"/>
    <property type="match status" value="2"/>
</dbReference>
<reference evidence="10 11" key="1">
    <citation type="submission" date="2018-11" db="EMBL/GenBank/DDBJ databases">
        <authorList>
            <person name="Kleinhagauer T."/>
            <person name="Glaeser S.P."/>
            <person name="Spergser J."/>
            <person name="Ruckert C."/>
            <person name="Kaempfer P."/>
            <person name="Busse H.-J."/>
        </authorList>
    </citation>
    <scope>NUCLEOTIDE SEQUENCE [LARGE SCALE GENOMIC DNA]</scope>
    <source>
        <strain evidence="10 11">200CH</strain>
    </source>
</reference>
<comment type="subunit">
    <text evidence="8">Homodimer.</text>
</comment>
<dbReference type="NCBIfam" id="TIGR00652">
    <property type="entry name" value="DapF"/>
    <property type="match status" value="1"/>
</dbReference>
<dbReference type="PANTHER" id="PTHR31689:SF0">
    <property type="entry name" value="DIAMINOPIMELATE EPIMERASE"/>
    <property type="match status" value="1"/>
</dbReference>
<feature type="binding site" evidence="8">
    <location>
        <begin position="221"/>
        <end position="222"/>
    </location>
    <ligand>
        <name>substrate</name>
    </ligand>
</feature>
<feature type="active site" description="Proton acceptor" evidence="8">
    <location>
        <position position="230"/>
    </location>
</feature>
<keyword evidence="4 8" id="KW-0028">Amino-acid biosynthesis</keyword>
<feature type="binding site" evidence="8">
    <location>
        <position position="81"/>
    </location>
    <ligand>
        <name>substrate</name>
    </ligand>
</feature>
<comment type="similarity">
    <text evidence="2 8">Belongs to the diaminopimelate epimerase family.</text>
</comment>
<dbReference type="GO" id="GO:0008837">
    <property type="term" value="F:diaminopimelate epimerase activity"/>
    <property type="evidence" value="ECO:0007669"/>
    <property type="project" value="UniProtKB-UniRule"/>
</dbReference>
<dbReference type="AlphaFoldDB" id="A0A3G6JA48"/>
<dbReference type="PROSITE" id="PS01326">
    <property type="entry name" value="DAP_EPIMERASE"/>
    <property type="match status" value="1"/>
</dbReference>
<evidence type="ECO:0000256" key="3">
    <source>
        <dbReference type="ARBA" id="ARBA00013080"/>
    </source>
</evidence>
<evidence type="ECO:0000313" key="11">
    <source>
        <dbReference type="Proteomes" id="UP000269019"/>
    </source>
</evidence>
<evidence type="ECO:0000256" key="2">
    <source>
        <dbReference type="ARBA" id="ARBA00010219"/>
    </source>
</evidence>
<dbReference type="UniPathway" id="UPA00034">
    <property type="reaction ID" value="UER00025"/>
</dbReference>
<keyword evidence="8" id="KW-0963">Cytoplasm</keyword>
<dbReference type="PANTHER" id="PTHR31689">
    <property type="entry name" value="DIAMINOPIMELATE EPIMERASE, CHLOROPLASTIC"/>
    <property type="match status" value="1"/>
</dbReference>
<keyword evidence="5 8" id="KW-0457">Lysine biosynthesis</keyword>
<feature type="site" description="Could be important to modulate the pK values of the two catalytic cysteine residues" evidence="8">
    <location>
        <position position="168"/>
    </location>
</feature>
<evidence type="ECO:0000256" key="7">
    <source>
        <dbReference type="ARBA" id="ARBA00051712"/>
    </source>
</evidence>
<comment type="function">
    <text evidence="8">Catalyzes the stereoinversion of LL-2,6-diaminopimelate (L,L-DAP) to meso-diaminopimelate (meso-DAP), a precursor of L-lysine and an essential component of the bacterial peptidoglycan.</text>
</comment>
<feature type="binding site" evidence="8">
    <location>
        <position position="202"/>
    </location>
    <ligand>
        <name>substrate</name>
    </ligand>
</feature>
<evidence type="ECO:0000256" key="1">
    <source>
        <dbReference type="ARBA" id="ARBA00005196"/>
    </source>
</evidence>
<feature type="active site" description="Proton donor" evidence="8">
    <location>
        <position position="90"/>
    </location>
</feature>
<gene>
    <name evidence="8 10" type="primary">dapF</name>
    <name evidence="10" type="ORF">CCHOA_06930</name>
</gene>
<evidence type="ECO:0000256" key="9">
    <source>
        <dbReference type="PROSITE-ProRule" id="PRU10125"/>
    </source>
</evidence>
<accession>A0A3G6JA48</accession>
<keyword evidence="11" id="KW-1185">Reference proteome</keyword>
<feature type="binding site" evidence="8">
    <location>
        <begin position="91"/>
        <end position="92"/>
    </location>
    <ligand>
        <name>substrate</name>
    </ligand>
</feature>
<dbReference type="Proteomes" id="UP000269019">
    <property type="component" value="Chromosome"/>
</dbReference>
<protein>
    <recommendedName>
        <fullName evidence="3 8">Diaminopimelate epimerase</fullName>
        <shortName evidence="8">DAP epimerase</shortName>
        <ecNumber evidence="3 8">5.1.1.7</ecNumber>
    </recommendedName>
    <alternativeName>
        <fullName evidence="8">PLP-independent amino acid racemase</fullName>
    </alternativeName>
</protein>
<evidence type="ECO:0000256" key="4">
    <source>
        <dbReference type="ARBA" id="ARBA00022605"/>
    </source>
</evidence>
<dbReference type="KEGG" id="ccho:CCHOA_06930"/>
<feature type="binding site" evidence="8">
    <location>
        <position position="14"/>
    </location>
    <ligand>
        <name>substrate</name>
    </ligand>
</feature>
<comment type="pathway">
    <text evidence="1 8">Amino-acid biosynthesis; L-lysine biosynthesis via DAP pathway; DL-2,6-diaminopimelate from LL-2,6-diaminopimelate: step 1/1.</text>
</comment>
<sequence length="295" mass="30861">MSTLPYALGHGTENDFVILLDADAEIDLTEDLVRALCDRRCGVGADGVLRAARAGALLAAGIIDEIPGDLSHDTWFMDYRNADGSIAGMCGNGVRVFAHFLLARGLESVRSFDVATRAGNRPVNIGECTDHFAEVTVDMGSPTVTGVSTCFLGQQEFAGLAIDAGNPHLACVVPGLDAAGLADLPVQQQFVVDETFFPDGVNVEIATTLNADGEMHMRVHERGAGETRACGTGTVAIAMAALADQGKTHGKVTVHEPGGTLQVTIYPNGRAELTGPSVLYAAGLVKTEALTVLQR</sequence>
<evidence type="ECO:0000256" key="6">
    <source>
        <dbReference type="ARBA" id="ARBA00023235"/>
    </source>
</evidence>
<dbReference type="EC" id="5.1.1.7" evidence="3 8"/>
<dbReference type="SUPFAM" id="SSF54506">
    <property type="entry name" value="Diaminopimelate epimerase-like"/>
    <property type="match status" value="2"/>
</dbReference>
<evidence type="ECO:0000256" key="8">
    <source>
        <dbReference type="HAMAP-Rule" id="MF_00197"/>
    </source>
</evidence>
<feature type="binding site" evidence="8">
    <location>
        <begin position="231"/>
        <end position="232"/>
    </location>
    <ligand>
        <name>substrate</name>
    </ligand>
</feature>
<dbReference type="EMBL" id="CP033896">
    <property type="protein sequence ID" value="AZA13778.1"/>
    <property type="molecule type" value="Genomic_DNA"/>
</dbReference>
<dbReference type="InterPro" id="IPR001653">
    <property type="entry name" value="DAP_epimerase_DapF"/>
</dbReference>
<dbReference type="Pfam" id="PF01678">
    <property type="entry name" value="DAP_epimerase"/>
    <property type="match status" value="2"/>
</dbReference>
<proteinExistence type="inferred from homology"/>
<comment type="caution">
    <text evidence="8">Lacks conserved residue(s) required for the propagation of feature annotation.</text>
</comment>
<feature type="site" description="Could be important to modulate the pK values of the two catalytic cysteine residues" evidence="8">
    <location>
        <position position="221"/>
    </location>
</feature>
<comment type="subcellular location">
    <subcellularLocation>
        <location evidence="8">Cytoplasm</location>
    </subcellularLocation>
</comment>
<dbReference type="RefSeq" id="WP_123928315.1">
    <property type="nucleotide sequence ID" value="NZ_CP033896.1"/>
</dbReference>
<dbReference type="GO" id="GO:0009089">
    <property type="term" value="P:lysine biosynthetic process via diaminopimelate"/>
    <property type="evidence" value="ECO:0007669"/>
    <property type="project" value="UniProtKB-UniRule"/>
</dbReference>
<evidence type="ECO:0000313" key="10">
    <source>
        <dbReference type="EMBL" id="AZA13778.1"/>
    </source>
</evidence>
<dbReference type="OrthoDB" id="9805408at2"/>
<keyword evidence="6 8" id="KW-0413">Isomerase</keyword>
<organism evidence="10 11">
    <name type="scientific">Corynebacterium choanae</name>
    <dbReference type="NCBI Taxonomy" id="1862358"/>
    <lineage>
        <taxon>Bacteria</taxon>
        <taxon>Bacillati</taxon>
        <taxon>Actinomycetota</taxon>
        <taxon>Actinomycetes</taxon>
        <taxon>Mycobacteriales</taxon>
        <taxon>Corynebacteriaceae</taxon>
        <taxon>Corynebacterium</taxon>
    </lineage>
</organism>